<sequence length="75" mass="8440">MACISISGPGFIDLKLYEIEKVGDNDATTLPREIRCHDVNYPWQHRISVSTAPHRLPSKLAHLLFSRLLLGVNIT</sequence>
<evidence type="ECO:0000313" key="2">
    <source>
        <dbReference type="Proteomes" id="UP000265663"/>
    </source>
</evidence>
<keyword evidence="2" id="KW-1185">Reference proteome</keyword>
<protein>
    <submittedName>
        <fullName evidence="1">Uncharacterized protein</fullName>
    </submittedName>
</protein>
<proteinExistence type="predicted"/>
<gene>
    <name evidence="1" type="ORF">GMOD_00008711</name>
</gene>
<reference evidence="1 2" key="1">
    <citation type="journal article" date="2014" name="PLoS ONE">
        <title>De novo Genome Assembly of the Fungal Plant Pathogen Pyrenophora semeniperda.</title>
        <authorList>
            <person name="Soliai M.M."/>
            <person name="Meyer S.E."/>
            <person name="Udall J.A."/>
            <person name="Elzinga D.E."/>
            <person name="Hermansen R.A."/>
            <person name="Bodily P.M."/>
            <person name="Hart A.A."/>
            <person name="Coleman C.E."/>
        </authorList>
    </citation>
    <scope>NUCLEOTIDE SEQUENCE [LARGE SCALE GENOMIC DNA]</scope>
    <source>
        <strain evidence="1 2">CCB06</strain>
        <tissue evidence="1">Mycelium</tissue>
    </source>
</reference>
<name>A0A3M7M5W7_9PLEO</name>
<accession>A0A3M7M5W7</accession>
<dbReference type="Proteomes" id="UP000265663">
    <property type="component" value="Unassembled WGS sequence"/>
</dbReference>
<evidence type="ECO:0000313" key="1">
    <source>
        <dbReference type="EMBL" id="RMZ69799.1"/>
    </source>
</evidence>
<organism evidence="1 2">
    <name type="scientific">Pyrenophora seminiperda CCB06</name>
    <dbReference type="NCBI Taxonomy" id="1302712"/>
    <lineage>
        <taxon>Eukaryota</taxon>
        <taxon>Fungi</taxon>
        <taxon>Dikarya</taxon>
        <taxon>Ascomycota</taxon>
        <taxon>Pezizomycotina</taxon>
        <taxon>Dothideomycetes</taxon>
        <taxon>Pleosporomycetidae</taxon>
        <taxon>Pleosporales</taxon>
        <taxon>Pleosporineae</taxon>
        <taxon>Pleosporaceae</taxon>
        <taxon>Pyrenophora</taxon>
    </lineage>
</organism>
<dbReference type="AlphaFoldDB" id="A0A3M7M5W7"/>
<dbReference type="EMBL" id="KE747823">
    <property type="protein sequence ID" value="RMZ69799.1"/>
    <property type="molecule type" value="Genomic_DNA"/>
</dbReference>